<reference evidence="3 4" key="1">
    <citation type="submission" date="2024-02" db="EMBL/GenBank/DDBJ databases">
        <authorList>
            <person name="Chen Y."/>
            <person name="Shah S."/>
            <person name="Dougan E. K."/>
            <person name="Thang M."/>
            <person name="Chan C."/>
        </authorList>
    </citation>
    <scope>NUCLEOTIDE SEQUENCE [LARGE SCALE GENOMIC DNA]</scope>
</reference>
<dbReference type="Proteomes" id="UP001642464">
    <property type="component" value="Unassembled WGS sequence"/>
</dbReference>
<name>A0ABP0ITU3_9DINO</name>
<feature type="region of interest" description="Disordered" evidence="1">
    <location>
        <begin position="147"/>
        <end position="190"/>
    </location>
</feature>
<accession>A0ABP0ITU3</accession>
<keyword evidence="4" id="KW-1185">Reference proteome</keyword>
<proteinExistence type="predicted"/>
<feature type="compositionally biased region" description="Basic and acidic residues" evidence="1">
    <location>
        <begin position="353"/>
        <end position="363"/>
    </location>
</feature>
<gene>
    <name evidence="3" type="ORF">SCF082_LOCUS8626</name>
</gene>
<protein>
    <submittedName>
        <fullName evidence="3">Mitochondrial (RNA ligase 2) (TbMP48)</fullName>
    </submittedName>
</protein>
<evidence type="ECO:0000313" key="4">
    <source>
        <dbReference type="Proteomes" id="UP001642464"/>
    </source>
</evidence>
<comment type="caution">
    <text evidence="3">The sequence shown here is derived from an EMBL/GenBank/DDBJ whole genome shotgun (WGS) entry which is preliminary data.</text>
</comment>
<evidence type="ECO:0000256" key="1">
    <source>
        <dbReference type="SAM" id="MobiDB-lite"/>
    </source>
</evidence>
<evidence type="ECO:0000313" key="3">
    <source>
        <dbReference type="EMBL" id="CAK9005502.1"/>
    </source>
</evidence>
<dbReference type="SUPFAM" id="SSF56091">
    <property type="entry name" value="DNA ligase/mRNA capping enzyme, catalytic domain"/>
    <property type="match status" value="1"/>
</dbReference>
<sequence>MPKPVYATADELADAVKKLEGQAASELAAATRSSRRLRRSHQCTGMIGMIGLSGEGGLVKTEGALQNGKQSWNIESHIEIQGRLTVPEPPEGPDAFCAKSNVSSAHGVSDGLGQLVLEPLPDWAPAQPAQRRQLKQTEAKLGQALKRLGRSQAAKRSSETTLKGDLQKANDQMASNASTATEGIARCGSDSKTYTDDRLNQFRGEMVGLLKGTEDKLMQAQSNLSQKVENVDSDVRKALADELAALCERIDKEFLTTREDARLRGLRGLIDAMKMDVDMTKFAETKSQEGKANLSDQRSQLDTAMAEAAKEVEQKLDQLQAAMEKTLKDGRKPRSRGRIGGHTDMPYGDFNEEQGKAQGLRDEKQQRAESEIWLKLDRTSELLQEPWAVLQDVLQGVLQLGDETNQNLEDYKTEANGRLDGIDQEGVDQSGEFAHQLAGKLRGPPIQRTWVWLGGWPNAPNGQREFGWLSGMNSLQPSWEANEEEAADGGQSAFMFSPKFDMAGVAVCEPFARVHGLQLELQLFSERRMESFVGYGKIAHGTCKGPEESEWCVTEKVHGANFSVHVDRAGRMKCAKRKGFLEEEEDFFGHFSMLTRLRTPLLALAREVLESSGADYVALFGELCGGKYPHTEVREVPFARPVQVGVWYSPCIEFILFDIAVFTGPRSHFMAFKSVADLAKKHALHTVPLLFVGSRGECANYDPKFLSRVPEMLGLPRLSSENWAEGIVAKIWDQTSPMERRPIFKIKIQEFQEGEGSAPSTGDPSMKTYLLSQVNENRILSAASKVGPADDAGHWEEITDLVIQDIRDDVGDDPTFLALEDQLRCATYDMLAEAIPSS</sequence>
<keyword evidence="3" id="KW-0436">Ligase</keyword>
<dbReference type="Gene3D" id="3.30.470.30">
    <property type="entry name" value="DNA ligase/mRNA capping enzyme"/>
    <property type="match status" value="1"/>
</dbReference>
<feature type="compositionally biased region" description="Polar residues" evidence="1">
    <location>
        <begin position="169"/>
        <end position="181"/>
    </location>
</feature>
<dbReference type="Gene3D" id="3.30.1490.70">
    <property type="match status" value="1"/>
</dbReference>
<evidence type="ECO:0000259" key="2">
    <source>
        <dbReference type="Pfam" id="PF09414"/>
    </source>
</evidence>
<dbReference type="Pfam" id="PF09414">
    <property type="entry name" value="RNA_ligase"/>
    <property type="match status" value="1"/>
</dbReference>
<organism evidence="3 4">
    <name type="scientific">Durusdinium trenchii</name>
    <dbReference type="NCBI Taxonomy" id="1381693"/>
    <lineage>
        <taxon>Eukaryota</taxon>
        <taxon>Sar</taxon>
        <taxon>Alveolata</taxon>
        <taxon>Dinophyceae</taxon>
        <taxon>Suessiales</taxon>
        <taxon>Symbiodiniaceae</taxon>
        <taxon>Durusdinium</taxon>
    </lineage>
</organism>
<feature type="domain" description="RNA ligase" evidence="2">
    <location>
        <begin position="550"/>
        <end position="747"/>
    </location>
</feature>
<dbReference type="GO" id="GO:0016874">
    <property type="term" value="F:ligase activity"/>
    <property type="evidence" value="ECO:0007669"/>
    <property type="project" value="UniProtKB-KW"/>
</dbReference>
<dbReference type="EMBL" id="CAXAMM010004958">
    <property type="protein sequence ID" value="CAK9005502.1"/>
    <property type="molecule type" value="Genomic_DNA"/>
</dbReference>
<dbReference type="InterPro" id="IPR021122">
    <property type="entry name" value="RNA_ligase_dom_REL/Rnl2"/>
</dbReference>
<feature type="region of interest" description="Disordered" evidence="1">
    <location>
        <begin position="327"/>
        <end position="363"/>
    </location>
</feature>